<dbReference type="Pfam" id="PF01596">
    <property type="entry name" value="Methyltransf_3"/>
    <property type="match status" value="1"/>
</dbReference>
<evidence type="ECO:0000313" key="4">
    <source>
        <dbReference type="EMBL" id="PZW30544.1"/>
    </source>
</evidence>
<dbReference type="RefSeq" id="WP_111322349.1">
    <property type="nucleotide sequence ID" value="NZ_BIFX01000001.1"/>
</dbReference>
<evidence type="ECO:0000256" key="3">
    <source>
        <dbReference type="ARBA" id="ARBA00022691"/>
    </source>
</evidence>
<dbReference type="InterPro" id="IPR002935">
    <property type="entry name" value="SAM_O-MeTrfase"/>
</dbReference>
<dbReference type="GO" id="GO:0008757">
    <property type="term" value="F:S-adenosylmethionine-dependent methyltransferase activity"/>
    <property type="evidence" value="ECO:0007669"/>
    <property type="project" value="TreeGrafter"/>
</dbReference>
<organism evidence="4 5">
    <name type="scientific">Thermosporothrix hazakensis</name>
    <dbReference type="NCBI Taxonomy" id="644383"/>
    <lineage>
        <taxon>Bacteria</taxon>
        <taxon>Bacillati</taxon>
        <taxon>Chloroflexota</taxon>
        <taxon>Ktedonobacteria</taxon>
        <taxon>Ktedonobacterales</taxon>
        <taxon>Thermosporotrichaceae</taxon>
        <taxon>Thermosporothrix</taxon>
    </lineage>
</organism>
<dbReference type="OrthoDB" id="9799672at2"/>
<accession>A0A326ULH1</accession>
<dbReference type="AlphaFoldDB" id="A0A326ULH1"/>
<dbReference type="PANTHER" id="PTHR10509">
    <property type="entry name" value="O-METHYLTRANSFERASE-RELATED"/>
    <property type="match status" value="1"/>
</dbReference>
<dbReference type="Gene3D" id="3.40.50.150">
    <property type="entry name" value="Vaccinia Virus protein VP39"/>
    <property type="match status" value="1"/>
</dbReference>
<dbReference type="GO" id="GO:0032259">
    <property type="term" value="P:methylation"/>
    <property type="evidence" value="ECO:0007669"/>
    <property type="project" value="UniProtKB-KW"/>
</dbReference>
<evidence type="ECO:0000256" key="1">
    <source>
        <dbReference type="ARBA" id="ARBA00022603"/>
    </source>
</evidence>
<name>A0A326ULH1_THEHA</name>
<dbReference type="CDD" id="cd02440">
    <property type="entry name" value="AdoMet_MTases"/>
    <property type="match status" value="1"/>
</dbReference>
<dbReference type="InterPro" id="IPR050362">
    <property type="entry name" value="Cation-dep_OMT"/>
</dbReference>
<evidence type="ECO:0000256" key="2">
    <source>
        <dbReference type="ARBA" id="ARBA00022679"/>
    </source>
</evidence>
<reference evidence="4 5" key="1">
    <citation type="submission" date="2018-06" db="EMBL/GenBank/DDBJ databases">
        <title>Genomic Encyclopedia of Archaeal and Bacterial Type Strains, Phase II (KMG-II): from individual species to whole genera.</title>
        <authorList>
            <person name="Goeker M."/>
        </authorList>
    </citation>
    <scope>NUCLEOTIDE SEQUENCE [LARGE SCALE GENOMIC DNA]</scope>
    <source>
        <strain evidence="4 5">ATCC BAA-1881</strain>
    </source>
</reference>
<dbReference type="PROSITE" id="PS51682">
    <property type="entry name" value="SAM_OMT_I"/>
    <property type="match status" value="1"/>
</dbReference>
<sequence>MSDTEKITGALEQLFAPEDAALQQALVAAKEAGLPEIQISPLQGKLLQVLAAACNAQKILEIGALAGYSGIWLARSLPAHGTFITLEVSAKHAEVVRQSLDRAQITARTKVRVGAALDLLPTLQDEAPFDLIFIDADKPSYPQYLDWALKLSRPGSIIVADNCIRNGQALVEPAAGDTGSTAALYTYNKQTATHPRLRSISLPMSDGNHTDGYNISVVLPEA</sequence>
<protein>
    <submittedName>
        <fullName evidence="4">Caffeoyl-CoA O-methyltransferase</fullName>
    </submittedName>
</protein>
<dbReference type="GO" id="GO:0008171">
    <property type="term" value="F:O-methyltransferase activity"/>
    <property type="evidence" value="ECO:0007669"/>
    <property type="project" value="InterPro"/>
</dbReference>
<keyword evidence="2 4" id="KW-0808">Transferase</keyword>
<keyword evidence="3" id="KW-0949">S-adenosyl-L-methionine</keyword>
<evidence type="ECO:0000313" key="5">
    <source>
        <dbReference type="Proteomes" id="UP000248806"/>
    </source>
</evidence>
<proteinExistence type="predicted"/>
<keyword evidence="1 4" id="KW-0489">Methyltransferase</keyword>
<dbReference type="PANTHER" id="PTHR10509:SF14">
    <property type="entry name" value="CAFFEOYL-COA O-METHYLTRANSFERASE 3-RELATED"/>
    <property type="match status" value="1"/>
</dbReference>
<comment type="caution">
    <text evidence="4">The sequence shown here is derived from an EMBL/GenBank/DDBJ whole genome shotgun (WGS) entry which is preliminary data.</text>
</comment>
<dbReference type="SUPFAM" id="SSF53335">
    <property type="entry name" value="S-adenosyl-L-methionine-dependent methyltransferases"/>
    <property type="match status" value="1"/>
</dbReference>
<dbReference type="Proteomes" id="UP000248806">
    <property type="component" value="Unassembled WGS sequence"/>
</dbReference>
<dbReference type="EMBL" id="QKUF01000007">
    <property type="protein sequence ID" value="PZW30544.1"/>
    <property type="molecule type" value="Genomic_DNA"/>
</dbReference>
<gene>
    <name evidence="4" type="ORF">EI42_02515</name>
</gene>
<dbReference type="InterPro" id="IPR029063">
    <property type="entry name" value="SAM-dependent_MTases_sf"/>
</dbReference>
<keyword evidence="5" id="KW-1185">Reference proteome</keyword>